<organism evidence="4 5">
    <name type="scientific">Paenibacillus soyae</name>
    <dbReference type="NCBI Taxonomy" id="2969249"/>
    <lineage>
        <taxon>Bacteria</taxon>
        <taxon>Bacillati</taxon>
        <taxon>Bacillota</taxon>
        <taxon>Bacilli</taxon>
        <taxon>Bacillales</taxon>
        <taxon>Paenibacillaceae</taxon>
        <taxon>Paenibacillus</taxon>
    </lineage>
</organism>
<dbReference type="RefSeq" id="WP_257446242.1">
    <property type="nucleotide sequence ID" value="NZ_JANIPJ010000008.1"/>
</dbReference>
<dbReference type="InterPro" id="IPR008928">
    <property type="entry name" value="6-hairpin_glycosidase_sf"/>
</dbReference>
<proteinExistence type="predicted"/>
<dbReference type="InterPro" id="IPR016518">
    <property type="entry name" value="Alpha-L-fucosidase"/>
</dbReference>
<accession>A0A9X2MSB1</accession>
<dbReference type="InterPro" id="IPR049053">
    <property type="entry name" value="AFCA-like_C"/>
</dbReference>
<dbReference type="InterPro" id="IPR054363">
    <property type="entry name" value="GH95_cat"/>
</dbReference>
<evidence type="ECO:0000259" key="2">
    <source>
        <dbReference type="Pfam" id="PF21307"/>
    </source>
</evidence>
<evidence type="ECO:0000313" key="4">
    <source>
        <dbReference type="EMBL" id="MCR2804841.1"/>
    </source>
</evidence>
<dbReference type="InterPro" id="IPR027414">
    <property type="entry name" value="GH95_N_dom"/>
</dbReference>
<evidence type="ECO:0000259" key="3">
    <source>
        <dbReference type="Pfam" id="PF22124"/>
    </source>
</evidence>
<dbReference type="Gene3D" id="2.60.40.1180">
    <property type="entry name" value="Golgi alpha-mannosidase II"/>
    <property type="match status" value="1"/>
</dbReference>
<keyword evidence="5" id="KW-1185">Reference proteome</keyword>
<dbReference type="Pfam" id="PF14498">
    <property type="entry name" value="Glyco_hyd_65N_2"/>
    <property type="match status" value="1"/>
</dbReference>
<gene>
    <name evidence="4" type="ORF">NQZ67_13215</name>
</gene>
<dbReference type="Gene3D" id="1.50.10.10">
    <property type="match status" value="1"/>
</dbReference>
<dbReference type="PIRSF" id="PIRSF007663">
    <property type="entry name" value="UCP007663"/>
    <property type="match status" value="1"/>
</dbReference>
<dbReference type="AlphaFoldDB" id="A0A9X2MSB1"/>
<feature type="domain" description="Glycosyl hydrolase family 95 N-terminal" evidence="1">
    <location>
        <begin position="7"/>
        <end position="247"/>
    </location>
</feature>
<dbReference type="Pfam" id="PF21307">
    <property type="entry name" value="Glyco_hydro_95_C"/>
    <property type="match status" value="1"/>
</dbReference>
<dbReference type="PANTHER" id="PTHR31084">
    <property type="entry name" value="ALPHA-L-FUCOSIDASE 2"/>
    <property type="match status" value="1"/>
</dbReference>
<name>A0A9X2MSB1_9BACL</name>
<dbReference type="GO" id="GO:0005975">
    <property type="term" value="P:carbohydrate metabolic process"/>
    <property type="evidence" value="ECO:0007669"/>
    <property type="project" value="InterPro"/>
</dbReference>
<sequence length="792" mass="87571">MLFIGDNKPAAKWTEGYPIGNGRVGAVAFGGIERELLQLNEDTLWSGVPSSGTNPGAKDVIPEVRRLISEGQYLLADAKMKEAMGPYTQSYLPFGDLVVELGHGADATDFWRELDLERAVVTTSYTIGDVHYRRVCFVSHPHQVLVMRIEASKPGAIQLRAMLDSPLRHQTSAGEGMLKLSGTAPTHVDPNYHRSGEPIVYGDHGMRFEGRLAAIADNGSIRTEDGVLFADEAAVVTLLFSAATSFNGFDKHPGLEGRDASAIAEEQLAQAAKVAYEDLLESHIQDYQSLFGRVSLRLGEDEARSAIPTWKRVIEQGAQDNGLVELLYQYGRYLLIASSRPGTQPANLQGIWNKELRAPWSSNYTLNINTEMNYWHAESTNLAECHEPLLRYIGELSETGAVVARENYGLSGWVAHHNSDLWRHAAPVGAFGSGDPVWANWYMSGPWLCAHLWEHYLYSGDESFLADYAYPIMKEAAVFCMEWMIQDDTGRWITSPSTSPEHRFRTESGELAGVTEASTMDMALIRELLTRCEEASARLGVDEELRERMREVRSAQLPYQVGKHGQLQEWAADFDDEDVHHRHVSHLYGLYPGCEINDMETPELVQAVRRSLERRGDEGTGWSLAWKLCLYARLGEPDRALGLIGNMLRLVDGDSTSVTGGGVYANLFGAHPPFQIDSNFGFTAGVTEMLLQSHLGELSVLPVLPAAWKEGSVTGLRARGGFEVDLAWNAEGRSEAAIYAARTGTCAVRMKGVASVEDENGEAIAFKRRDAERIEFMAQAGKRYKVHGLRGS</sequence>
<feature type="domain" description="Glycosyl hydrolase family 95 catalytic" evidence="3">
    <location>
        <begin position="276"/>
        <end position="690"/>
    </location>
</feature>
<dbReference type="Pfam" id="PF22124">
    <property type="entry name" value="Glyco_hydro_95_cat"/>
    <property type="match status" value="1"/>
</dbReference>
<keyword evidence="4" id="KW-0378">Hydrolase</keyword>
<dbReference type="InterPro" id="IPR012341">
    <property type="entry name" value="6hp_glycosidase-like_sf"/>
</dbReference>
<dbReference type="Proteomes" id="UP001141950">
    <property type="component" value="Unassembled WGS sequence"/>
</dbReference>
<dbReference type="InterPro" id="IPR013780">
    <property type="entry name" value="Glyco_hydro_b"/>
</dbReference>
<feature type="domain" description="Alpha fucosidase A-like C-terminal" evidence="2">
    <location>
        <begin position="692"/>
        <end position="786"/>
    </location>
</feature>
<dbReference type="Gene3D" id="2.70.98.50">
    <property type="entry name" value="putative glycoside hydrolase family protein from bacillus halodurans"/>
    <property type="match status" value="1"/>
</dbReference>
<evidence type="ECO:0000313" key="5">
    <source>
        <dbReference type="Proteomes" id="UP001141950"/>
    </source>
</evidence>
<dbReference type="EMBL" id="JANIPJ010000008">
    <property type="protein sequence ID" value="MCR2804841.1"/>
    <property type="molecule type" value="Genomic_DNA"/>
</dbReference>
<reference evidence="4" key="1">
    <citation type="submission" date="2022-08" db="EMBL/GenBank/DDBJ databases">
        <title>The genomic sequence of strain Paenibacillus sp. SCIV0701.</title>
        <authorList>
            <person name="Zhao H."/>
        </authorList>
    </citation>
    <scope>NUCLEOTIDE SEQUENCE</scope>
    <source>
        <strain evidence="4">SCIV0701</strain>
    </source>
</reference>
<comment type="caution">
    <text evidence="4">The sequence shown here is derived from an EMBL/GenBank/DDBJ whole genome shotgun (WGS) entry which is preliminary data.</text>
</comment>
<dbReference type="FunFam" id="1.50.10.10:FF:000028">
    <property type="entry name" value="Alpha-L-fucosidase 2"/>
    <property type="match status" value="1"/>
</dbReference>
<evidence type="ECO:0000259" key="1">
    <source>
        <dbReference type="Pfam" id="PF14498"/>
    </source>
</evidence>
<dbReference type="GO" id="GO:0004560">
    <property type="term" value="F:alpha-L-fucosidase activity"/>
    <property type="evidence" value="ECO:0007669"/>
    <property type="project" value="InterPro"/>
</dbReference>
<dbReference type="PANTHER" id="PTHR31084:SF0">
    <property type="entry name" value="ALPHA-L-FUCOSIDASE 2"/>
    <property type="match status" value="1"/>
</dbReference>
<dbReference type="SUPFAM" id="SSF48208">
    <property type="entry name" value="Six-hairpin glycosidases"/>
    <property type="match status" value="1"/>
</dbReference>
<protein>
    <submittedName>
        <fullName evidence="4">Glycoside hydrolase N-terminal domain-containing protein</fullName>
    </submittedName>
</protein>